<comment type="caution">
    <text evidence="2">The sequence shown here is derived from an EMBL/GenBank/DDBJ whole genome shotgun (WGS) entry which is preliminary data.</text>
</comment>
<evidence type="ECO:0000313" key="3">
    <source>
        <dbReference type="Proteomes" id="UP000823388"/>
    </source>
</evidence>
<keyword evidence="3" id="KW-1185">Reference proteome</keyword>
<feature type="non-terminal residue" evidence="2">
    <location>
        <position position="365"/>
    </location>
</feature>
<dbReference type="EMBL" id="CM029042">
    <property type="protein sequence ID" value="KAG2619589.1"/>
    <property type="molecule type" value="Genomic_DNA"/>
</dbReference>
<gene>
    <name evidence="2" type="ORF">PVAP13_3NG122601</name>
</gene>
<protein>
    <recommendedName>
        <fullName evidence="4">Endonuclease/exonuclease/phosphatase domain-containing protein</fullName>
    </recommendedName>
</protein>
<keyword evidence="1" id="KW-0175">Coiled coil</keyword>
<evidence type="ECO:0000313" key="2">
    <source>
        <dbReference type="EMBL" id="KAG2619589.1"/>
    </source>
</evidence>
<reference evidence="2" key="1">
    <citation type="submission" date="2020-05" db="EMBL/GenBank/DDBJ databases">
        <title>WGS assembly of Panicum virgatum.</title>
        <authorList>
            <person name="Lovell J.T."/>
            <person name="Jenkins J."/>
            <person name="Shu S."/>
            <person name="Juenger T.E."/>
            <person name="Schmutz J."/>
        </authorList>
    </citation>
    <scope>NUCLEOTIDE SEQUENCE</scope>
    <source>
        <strain evidence="2">AP13</strain>
    </source>
</reference>
<proteinExistence type="predicted"/>
<dbReference type="InterPro" id="IPR036691">
    <property type="entry name" value="Endo/exonu/phosph_ase_sf"/>
</dbReference>
<dbReference type="Proteomes" id="UP000823388">
    <property type="component" value="Chromosome 3N"/>
</dbReference>
<organism evidence="2 3">
    <name type="scientific">Panicum virgatum</name>
    <name type="common">Blackwell switchgrass</name>
    <dbReference type="NCBI Taxonomy" id="38727"/>
    <lineage>
        <taxon>Eukaryota</taxon>
        <taxon>Viridiplantae</taxon>
        <taxon>Streptophyta</taxon>
        <taxon>Embryophyta</taxon>
        <taxon>Tracheophyta</taxon>
        <taxon>Spermatophyta</taxon>
        <taxon>Magnoliopsida</taxon>
        <taxon>Liliopsida</taxon>
        <taxon>Poales</taxon>
        <taxon>Poaceae</taxon>
        <taxon>PACMAD clade</taxon>
        <taxon>Panicoideae</taxon>
        <taxon>Panicodae</taxon>
        <taxon>Paniceae</taxon>
        <taxon>Panicinae</taxon>
        <taxon>Panicum</taxon>
        <taxon>Panicum sect. Hiantes</taxon>
    </lineage>
</organism>
<evidence type="ECO:0008006" key="4">
    <source>
        <dbReference type="Google" id="ProtNLM"/>
    </source>
</evidence>
<dbReference type="SUPFAM" id="SSF56219">
    <property type="entry name" value="DNase I-like"/>
    <property type="match status" value="1"/>
</dbReference>
<sequence length="365" mass="42789">MRIVVWNCRGLGNGPAVRGLLDVKKEDPDVLFLSKTKHGKKWMEGFRWRLKMTNMVLKDSEGTRGGLALFWKEMIKEEDGSAWRFTGIYGESRSEKEKTWKLLHILQHRSNLLWMCYGDFNEILFNCEKEGGPPRAESSMLKFREALEECDLHDLGFVGDAFTWRNHHLWATSYVKEWLDRAVANSAWWACFPLVRVINGDPQHSDHRPIIVEPGVKEKTHWREPLEIMKTFEARGEEEEECSERVKEAWENAISGGGASLMEIQARVLGELWKWDREVLGALEKRIKNAKSELERCRRAAISQEQINREHLLRYKLEHLLDQQHVYWQQQAHSTLLIKGDRNTKIFHAQASERKRMNTIIKLKD</sequence>
<feature type="coiled-coil region" evidence="1">
    <location>
        <begin position="280"/>
        <end position="307"/>
    </location>
</feature>
<name>A0A8T0UGE8_PANVG</name>
<dbReference type="AlphaFoldDB" id="A0A8T0UGE8"/>
<evidence type="ECO:0000256" key="1">
    <source>
        <dbReference type="SAM" id="Coils"/>
    </source>
</evidence>
<dbReference type="PANTHER" id="PTHR33710">
    <property type="entry name" value="BNAC02G09200D PROTEIN"/>
    <property type="match status" value="1"/>
</dbReference>
<dbReference type="Gene3D" id="3.60.10.10">
    <property type="entry name" value="Endonuclease/exonuclease/phosphatase"/>
    <property type="match status" value="1"/>
</dbReference>
<accession>A0A8T0UGE8</accession>
<dbReference type="PANTHER" id="PTHR33710:SF49">
    <property type="entry name" value="OS01G0714200 PROTEIN"/>
    <property type="match status" value="1"/>
</dbReference>